<dbReference type="PRINTS" id="PR01849">
    <property type="entry name" value="UBIQUITINACT"/>
</dbReference>
<dbReference type="Gene3D" id="3.50.50.80">
    <property type="entry name" value="Ubiquitin-activating enzyme E1, inactive adenylation domain, subdomain 1"/>
    <property type="match status" value="1"/>
</dbReference>
<dbReference type="FunFam" id="2.40.30.180:FF:000002">
    <property type="entry name" value="Ubiquitin-activating enzyme E1 2"/>
    <property type="match status" value="1"/>
</dbReference>
<dbReference type="GeneID" id="9836951"/>
<dbReference type="InterPro" id="IPR038252">
    <property type="entry name" value="UBA_E1_C_sf"/>
</dbReference>
<dbReference type="InterPro" id="IPR042063">
    <property type="entry name" value="Ubi_acti_E1_SCCH"/>
</dbReference>
<dbReference type="CDD" id="cd01490">
    <property type="entry name" value="Ube1_repeat2"/>
    <property type="match status" value="1"/>
</dbReference>
<keyword evidence="6 10" id="KW-0547">Nucleotide-binding</keyword>
<comment type="pathway">
    <text evidence="2">Protein modification; protein ubiquitination.</text>
</comment>
<accession>A0A090M9X0</accession>
<dbReference type="GO" id="GO:0005737">
    <property type="term" value="C:cytoplasm"/>
    <property type="evidence" value="ECO:0007669"/>
    <property type="project" value="TreeGrafter"/>
</dbReference>
<keyword evidence="7 10" id="KW-0833">Ubl conjugation pathway</keyword>
<dbReference type="GO" id="GO:0019948">
    <property type="term" value="F:SUMO activating enzyme activity"/>
    <property type="evidence" value="ECO:0007669"/>
    <property type="project" value="TreeGrafter"/>
</dbReference>
<dbReference type="PANTHER" id="PTHR10953">
    <property type="entry name" value="UBIQUITIN-ACTIVATING ENZYME E1"/>
    <property type="match status" value="1"/>
</dbReference>
<dbReference type="UniPathway" id="UPA00143"/>
<evidence type="ECO:0000256" key="6">
    <source>
        <dbReference type="ARBA" id="ARBA00022741"/>
    </source>
</evidence>
<evidence type="ECO:0000313" key="14">
    <source>
        <dbReference type="Proteomes" id="UP000009170"/>
    </source>
</evidence>
<keyword evidence="14" id="KW-1185">Reference proteome</keyword>
<evidence type="ECO:0000256" key="5">
    <source>
        <dbReference type="ARBA" id="ARBA00022598"/>
    </source>
</evidence>
<feature type="domain" description="Ubiquitin-activating enzyme E1 C-terminal" evidence="12">
    <location>
        <begin position="915"/>
        <end position="1037"/>
    </location>
</feature>
<dbReference type="InterPro" id="IPR042449">
    <property type="entry name" value="Ub-E1_IAD_1"/>
</dbReference>
<comment type="caution">
    <text evidence="13">The sequence shown here is derived from an EMBL/GenBank/DDBJ whole genome shotgun (WGS) entry which is preliminary data.</text>
</comment>
<dbReference type="GO" id="GO:0005524">
    <property type="term" value="F:ATP binding"/>
    <property type="evidence" value="ECO:0007669"/>
    <property type="project" value="UniProtKB-KW"/>
</dbReference>
<keyword evidence="5 10" id="KW-0436">Ligase</keyword>
<dbReference type="Proteomes" id="UP000009170">
    <property type="component" value="Unassembled WGS sequence"/>
</dbReference>
<dbReference type="Pfam" id="PF16190">
    <property type="entry name" value="E1_FCCH"/>
    <property type="match status" value="1"/>
</dbReference>
<gene>
    <name evidence="13" type="ORF">OT_ostta07g04620</name>
</gene>
<evidence type="ECO:0000259" key="12">
    <source>
        <dbReference type="SMART" id="SM00985"/>
    </source>
</evidence>
<evidence type="ECO:0000256" key="11">
    <source>
        <dbReference type="SAM" id="MobiDB-lite"/>
    </source>
</evidence>
<dbReference type="GO" id="GO:0016925">
    <property type="term" value="P:protein sumoylation"/>
    <property type="evidence" value="ECO:0007669"/>
    <property type="project" value="TreeGrafter"/>
</dbReference>
<dbReference type="GO" id="GO:0004839">
    <property type="term" value="F:ubiquitin activating enzyme activity"/>
    <property type="evidence" value="ECO:0007669"/>
    <property type="project" value="UniProtKB-EC"/>
</dbReference>
<dbReference type="InterPro" id="IPR033127">
    <property type="entry name" value="UBQ-activ_enz_E1_Cys_AS"/>
</dbReference>
<dbReference type="Gene3D" id="3.10.290.60">
    <property type="entry name" value="Ubiquitin-activating enzyme E1, UFD domain"/>
    <property type="match status" value="1"/>
</dbReference>
<dbReference type="Pfam" id="PF00899">
    <property type="entry name" value="ThiF"/>
    <property type="match status" value="1"/>
</dbReference>
<evidence type="ECO:0000256" key="1">
    <source>
        <dbReference type="ARBA" id="ARBA00000488"/>
    </source>
</evidence>
<dbReference type="EC" id="6.2.1.45" evidence="4"/>
<dbReference type="FunFam" id="3.10.290.60:FF:000001">
    <property type="entry name" value="Ubiquitin-activating enzyme E1 2"/>
    <property type="match status" value="1"/>
</dbReference>
<dbReference type="Pfam" id="PF09358">
    <property type="entry name" value="E1_UFD"/>
    <property type="match status" value="1"/>
</dbReference>
<keyword evidence="8 10" id="KW-0067">ATP-binding</keyword>
<dbReference type="AlphaFoldDB" id="A0A090M9X0"/>
<dbReference type="InterPro" id="IPR032420">
    <property type="entry name" value="E1_4HB"/>
</dbReference>
<dbReference type="InterPro" id="IPR042302">
    <property type="entry name" value="E1_FCCH_sf"/>
</dbReference>
<dbReference type="InParanoid" id="A0A090M9X0"/>
<protein>
    <recommendedName>
        <fullName evidence="4">E1 ubiquitin-activating enzyme</fullName>
        <ecNumber evidence="4">6.2.1.45</ecNumber>
    </recommendedName>
</protein>
<proteinExistence type="inferred from homology"/>
<dbReference type="Gene3D" id="3.40.50.12550">
    <property type="entry name" value="Ubiquitin-activating enzyme E1, inactive adenylation domain, subdomain 2"/>
    <property type="match status" value="1"/>
</dbReference>
<name>A0A090M9X0_OSTTA</name>
<dbReference type="InterPro" id="IPR018075">
    <property type="entry name" value="UBQ-activ_enz_E1"/>
</dbReference>
<evidence type="ECO:0000256" key="8">
    <source>
        <dbReference type="ARBA" id="ARBA00022840"/>
    </source>
</evidence>
<evidence type="ECO:0000256" key="4">
    <source>
        <dbReference type="ARBA" id="ARBA00012990"/>
    </source>
</evidence>
<dbReference type="EMBL" id="CAID01000007">
    <property type="protein sequence ID" value="CEF98884.1"/>
    <property type="molecule type" value="Genomic_DNA"/>
</dbReference>
<evidence type="ECO:0000256" key="10">
    <source>
        <dbReference type="RuleBase" id="RU000519"/>
    </source>
</evidence>
<reference evidence="13 14" key="2">
    <citation type="journal article" date="2014" name="BMC Genomics">
        <title>An improved genome of the model marine alga Ostreococcus tauri unfolds by assessing Illumina de novo assemblies.</title>
        <authorList>
            <person name="Blanc-Mathieu R."/>
            <person name="Verhelst B."/>
            <person name="Derelle E."/>
            <person name="Rombauts S."/>
            <person name="Bouget F.Y."/>
            <person name="Carre I."/>
            <person name="Chateau A."/>
            <person name="Eyre-Walker A."/>
            <person name="Grimsley N."/>
            <person name="Moreau H."/>
            <person name="Piegu B."/>
            <person name="Rivals E."/>
            <person name="Schackwitz W."/>
            <person name="Van de Peer Y."/>
            <person name="Piganeau G."/>
        </authorList>
    </citation>
    <scope>NUCLEOTIDE SEQUENCE [LARGE SCALE GENOMIC DNA]</scope>
    <source>
        <strain evidence="14">OTTH 0595 / CCAP 157/2 / RCC745</strain>
    </source>
</reference>
<evidence type="ECO:0000256" key="7">
    <source>
        <dbReference type="ARBA" id="ARBA00022786"/>
    </source>
</evidence>
<dbReference type="Gene3D" id="3.40.50.720">
    <property type="entry name" value="NAD(P)-binding Rossmann-like Domain"/>
    <property type="match status" value="1"/>
</dbReference>
<dbReference type="GO" id="GO:0031510">
    <property type="term" value="C:SUMO activating enzyme complex"/>
    <property type="evidence" value="ECO:0007669"/>
    <property type="project" value="TreeGrafter"/>
</dbReference>
<sequence>MNERLATSDRSEETKRARVERERETAAMTTGPMEIDEDLHSRQLAVYGRETFRKLAGARVLIVGARGLGVEIAKNVVLAGVRGVGVAAREESRDADLAAQFYIDDDAVKRGLARAEACAGKLQELNPAVEVRVETGNVLDRDTVAGYRAVVACEQTEETCKTLNELCRATGAAFIKADVRGVFGSVFCDFGDAFDVVDVDGEEALTSIVASVSNDFPALVTCIEDERVEFQDGQRITFSEVRGMTELNGVTCVVKDVKKHSFKLDLDTTSFSQYVGGGIATQVKETKTLKFSSYAEALESPGDFLLSDFAKMERSPQLHLAFGALDAYVAKHGAEPIPGSEADAEKFVAEAEALNGRRKAVDEVDKDLLKTFAKTCRGYVSPMAAMFGGIVGQEVVKACTGKFHPLFQWFYFDSIESLPEELTEEDLTPRGDRYDGQVMCFGRKMQDKLMSQKIFLVGAGALGCEFLKNFACMGLSCGSDGQITVTDDDVIEKSNLSRQFLFRDWNIGQGKSVCASNAAKVINSGLNVKALENRVSPDTEDVFDDEFWQGLDIVVNALDNVNARLYVDSRCVYFQKPLLESGTLGTKCNTQMVIPNMTENYGASRDPPEKSAPMCTLHSFPHNIDHCLTWARSEFEGAFEKSPAEANSYLSKPEEYAAGALANPDASARENVEKVALMLLKSHCVSYDDCVAWARTQFQDQFHDKIKQLTYTFPEDAVTSSGSPFWSAPKRFPRAVVFSSSDVAHMTLIRALANLKAEVCGIARPAAGMNDDAALVRLVEKVQVAEFEPKKGVKIETDPKANSTASNIPEGLDDEAIIKDLLAQLDAKRASMGADYRLNVIEFEKDDDTNFHMDAIAGLSNMRARNYEIGEVDKLKAKFIAGRIIPAIATTTAMATGLVCLELYKVLNGAKIEAYRNTFANLALPLFAMAEPIAAKHDKFKDLSWSMWDRWILEGDLTVQEVIDHFEAKGLIAYSMSVGASLVYNNIFPKHRERLNQKLSELVQTIAKMEIPAKRRHFDIVIACEDDDGEDVDIPMVSIKFR</sequence>
<dbReference type="InterPro" id="IPR000011">
    <property type="entry name" value="UBQ/SUMO-activ_enz_E1-like"/>
</dbReference>
<organism evidence="13 14">
    <name type="scientific">Ostreococcus tauri</name>
    <name type="common">Marine green alga</name>
    <dbReference type="NCBI Taxonomy" id="70448"/>
    <lineage>
        <taxon>Eukaryota</taxon>
        <taxon>Viridiplantae</taxon>
        <taxon>Chlorophyta</taxon>
        <taxon>Mamiellophyceae</taxon>
        <taxon>Mamiellales</taxon>
        <taxon>Bathycoccaceae</taxon>
        <taxon>Ostreococcus</taxon>
    </lineage>
</organism>
<dbReference type="KEGG" id="ota:OT_ostta07g04620"/>
<evidence type="ECO:0000256" key="2">
    <source>
        <dbReference type="ARBA" id="ARBA00004906"/>
    </source>
</evidence>
<dbReference type="InterPro" id="IPR000594">
    <property type="entry name" value="ThiF_NAD_FAD-bd"/>
</dbReference>
<evidence type="ECO:0000256" key="3">
    <source>
        <dbReference type="ARBA" id="ARBA00005673"/>
    </source>
</evidence>
<dbReference type="SUPFAM" id="SSF69572">
    <property type="entry name" value="Activating enzymes of the ubiquitin-like proteins"/>
    <property type="match status" value="2"/>
</dbReference>
<evidence type="ECO:0000256" key="9">
    <source>
        <dbReference type="PROSITE-ProRule" id="PRU10132"/>
    </source>
</evidence>
<dbReference type="RefSeq" id="XP_022839523.1">
    <property type="nucleotide sequence ID" value="XM_022983903.1"/>
</dbReference>
<dbReference type="FunFam" id="1.10.10.2660:FF:000002">
    <property type="entry name" value="Ubiquitin-activating enzyme E1 2"/>
    <property type="match status" value="1"/>
</dbReference>
<feature type="active site" description="Glycyl thioester intermediate" evidence="9">
    <location>
        <position position="615"/>
    </location>
</feature>
<dbReference type="SMART" id="SM00985">
    <property type="entry name" value="UBA_e1_C"/>
    <property type="match status" value="1"/>
</dbReference>
<dbReference type="FunCoup" id="A0A090M9X0">
    <property type="interactions" value="2049"/>
</dbReference>
<comment type="similarity">
    <text evidence="3 10">Belongs to the ubiquitin-activating E1 family.</text>
</comment>
<comment type="catalytic activity">
    <reaction evidence="1">
        <text>ATP + ubiquitin + [E1 ubiquitin-activating enzyme]-L-cysteine = AMP + diphosphate + S-ubiquitinyl-[E1 ubiquitin-activating enzyme]-L-cysteine.</text>
        <dbReference type="EC" id="6.2.1.45"/>
    </reaction>
</comment>
<dbReference type="InterPro" id="IPR035985">
    <property type="entry name" value="Ubiquitin-activating_enz"/>
</dbReference>
<dbReference type="Gene3D" id="1.10.10.2660">
    <property type="entry name" value="Ubiquitin-activating enzyme E1, SCCH domain"/>
    <property type="match status" value="1"/>
</dbReference>
<dbReference type="InterPro" id="IPR045886">
    <property type="entry name" value="ThiF/MoeB/HesA"/>
</dbReference>
<feature type="region of interest" description="Disordered" evidence="11">
    <location>
        <begin position="1"/>
        <end position="23"/>
    </location>
</feature>
<reference evidence="14" key="1">
    <citation type="journal article" date="2006" name="Proc. Natl. Acad. Sci. U.S.A.">
        <title>Genome analysis of the smallest free-living eukaryote Ostreococcus tauri unveils many unique features.</title>
        <authorList>
            <person name="Derelle E."/>
            <person name="Ferraz C."/>
            <person name="Rombauts S."/>
            <person name="Rouze P."/>
            <person name="Worden A.Z."/>
            <person name="Robbens S."/>
            <person name="Partensky F."/>
            <person name="Degroeve S."/>
            <person name="Echeynie S."/>
            <person name="Cooke R."/>
            <person name="Saeys Y."/>
            <person name="Wuyts J."/>
            <person name="Jabbari K."/>
            <person name="Bowler C."/>
            <person name="Panaud O."/>
            <person name="Piegu B."/>
            <person name="Ball S.G."/>
            <person name="Ral J.-P."/>
            <person name="Bouget F.-Y."/>
            <person name="Piganeau G."/>
            <person name="De Baets B."/>
            <person name="Picard A."/>
            <person name="Delseny M."/>
            <person name="Demaille J."/>
            <person name="Van de Peer Y."/>
            <person name="Moreau H."/>
        </authorList>
    </citation>
    <scope>NUCLEOTIDE SEQUENCE [LARGE SCALE GENOMIC DNA]</scope>
    <source>
        <strain evidence="14">OTTH 0595 / CCAP 157/2 / RCC745</strain>
    </source>
</reference>
<evidence type="ECO:0000313" key="13">
    <source>
        <dbReference type="EMBL" id="CEF98884.1"/>
    </source>
</evidence>
<dbReference type="InterPro" id="IPR018965">
    <property type="entry name" value="Ub-activating_enz_E1_C"/>
</dbReference>
<dbReference type="NCBIfam" id="TIGR01408">
    <property type="entry name" value="Ube1"/>
    <property type="match status" value="1"/>
</dbReference>
<dbReference type="Pfam" id="PF16191">
    <property type="entry name" value="E1_4HB"/>
    <property type="match status" value="1"/>
</dbReference>
<dbReference type="PROSITE" id="PS00865">
    <property type="entry name" value="UBIQUITIN_ACTIVAT_2"/>
    <property type="match status" value="1"/>
</dbReference>
<dbReference type="Pfam" id="PF10585">
    <property type="entry name" value="UBA_E1_SCCH"/>
    <property type="match status" value="1"/>
</dbReference>
<dbReference type="OrthoDB" id="10252231at2759"/>
<dbReference type="STRING" id="70448.A0A090M9X0"/>
<dbReference type="InterPro" id="IPR019572">
    <property type="entry name" value="UBA_E1_SCCH"/>
</dbReference>
<dbReference type="PANTHER" id="PTHR10953:SF4">
    <property type="entry name" value="UBIQUITIN-ACTIVATING ENZYME E1 C-TERMINAL DOMAIN-CONTAINING PROTEIN"/>
    <property type="match status" value="1"/>
</dbReference>
<dbReference type="Gene3D" id="2.40.30.180">
    <property type="entry name" value="Ubiquitin-activating enzyme E1, FCCH domain"/>
    <property type="match status" value="1"/>
</dbReference>
<dbReference type="InterPro" id="IPR032418">
    <property type="entry name" value="E1_FCCH"/>
</dbReference>
<dbReference type="FunFam" id="3.40.50.720:FF:000015">
    <property type="entry name" value="Ubiquitin-activating enzyme E1 1"/>
    <property type="match status" value="1"/>
</dbReference>